<dbReference type="OrthoDB" id="48317at2759"/>
<keyword evidence="1" id="KW-0560">Oxidoreductase</keyword>
<accession>A0A9W9ICP2</accession>
<organism evidence="3 4">
    <name type="scientific">Penicillium canariense</name>
    <dbReference type="NCBI Taxonomy" id="189055"/>
    <lineage>
        <taxon>Eukaryota</taxon>
        <taxon>Fungi</taxon>
        <taxon>Dikarya</taxon>
        <taxon>Ascomycota</taxon>
        <taxon>Pezizomycotina</taxon>
        <taxon>Eurotiomycetes</taxon>
        <taxon>Eurotiomycetidae</taxon>
        <taxon>Eurotiales</taxon>
        <taxon>Aspergillaceae</taxon>
        <taxon>Penicillium</taxon>
    </lineage>
</organism>
<dbReference type="SUPFAM" id="SSF51735">
    <property type="entry name" value="NAD(P)-binding Rossmann-fold domains"/>
    <property type="match status" value="1"/>
</dbReference>
<dbReference type="InterPro" id="IPR036291">
    <property type="entry name" value="NAD(P)-bd_dom_sf"/>
</dbReference>
<dbReference type="Proteomes" id="UP001149163">
    <property type="component" value="Unassembled WGS sequence"/>
</dbReference>
<proteinExistence type="predicted"/>
<dbReference type="Gene3D" id="3.40.50.720">
    <property type="entry name" value="NAD(P)-binding Rossmann-like Domain"/>
    <property type="match status" value="1"/>
</dbReference>
<keyword evidence="4" id="KW-1185">Reference proteome</keyword>
<evidence type="ECO:0000256" key="1">
    <source>
        <dbReference type="ARBA" id="ARBA00023002"/>
    </source>
</evidence>
<comment type="caution">
    <text evidence="3">The sequence shown here is derived from an EMBL/GenBank/DDBJ whole genome shotgun (WGS) entry which is preliminary data.</text>
</comment>
<evidence type="ECO:0000313" key="3">
    <source>
        <dbReference type="EMBL" id="KAJ5174223.1"/>
    </source>
</evidence>
<dbReference type="EMBL" id="JAPQKN010000001">
    <property type="protein sequence ID" value="KAJ5174223.1"/>
    <property type="molecule type" value="Genomic_DNA"/>
</dbReference>
<evidence type="ECO:0000259" key="2">
    <source>
        <dbReference type="Pfam" id="PF00107"/>
    </source>
</evidence>
<protein>
    <recommendedName>
        <fullName evidence="2">Alcohol dehydrogenase-like C-terminal domain-containing protein</fullName>
    </recommendedName>
</protein>
<dbReference type="GeneID" id="81421401"/>
<reference evidence="3" key="2">
    <citation type="journal article" date="2023" name="IMA Fungus">
        <title>Comparative genomic study of the Penicillium genus elucidates a diverse pangenome and 15 lateral gene transfer events.</title>
        <authorList>
            <person name="Petersen C."/>
            <person name="Sorensen T."/>
            <person name="Nielsen M.R."/>
            <person name="Sondergaard T.E."/>
            <person name="Sorensen J.L."/>
            <person name="Fitzpatrick D.A."/>
            <person name="Frisvad J.C."/>
            <person name="Nielsen K.L."/>
        </authorList>
    </citation>
    <scope>NUCLEOTIDE SEQUENCE</scope>
    <source>
        <strain evidence="3">IBT 26290</strain>
    </source>
</reference>
<gene>
    <name evidence="3" type="ORF">N7482_000100</name>
</gene>
<dbReference type="GO" id="GO:0016651">
    <property type="term" value="F:oxidoreductase activity, acting on NAD(P)H"/>
    <property type="evidence" value="ECO:0007669"/>
    <property type="project" value="InterPro"/>
</dbReference>
<reference evidence="3" key="1">
    <citation type="submission" date="2022-11" db="EMBL/GenBank/DDBJ databases">
        <authorList>
            <person name="Petersen C."/>
        </authorList>
    </citation>
    <scope>NUCLEOTIDE SEQUENCE</scope>
    <source>
        <strain evidence="3">IBT 26290</strain>
    </source>
</reference>
<dbReference type="Pfam" id="PF00107">
    <property type="entry name" value="ADH_zinc_N"/>
    <property type="match status" value="1"/>
</dbReference>
<dbReference type="RefSeq" id="XP_056545831.1">
    <property type="nucleotide sequence ID" value="XM_056682225.1"/>
</dbReference>
<evidence type="ECO:0000313" key="4">
    <source>
        <dbReference type="Proteomes" id="UP001149163"/>
    </source>
</evidence>
<feature type="domain" description="Alcohol dehydrogenase-like C-terminal" evidence="2">
    <location>
        <begin position="56"/>
        <end position="134"/>
    </location>
</feature>
<name>A0A9W9ICP2_9EURO</name>
<dbReference type="AlphaFoldDB" id="A0A9W9ICP2"/>
<dbReference type="InterPro" id="IPR047122">
    <property type="entry name" value="Trans-enoyl_RdTase-like"/>
</dbReference>
<dbReference type="PANTHER" id="PTHR45348:SF2">
    <property type="entry name" value="ZINC-TYPE ALCOHOL DEHYDROGENASE-LIKE PROTEIN C2E1P3.01"/>
    <property type="match status" value="1"/>
</dbReference>
<sequence length="278" mass="30082">MHNPEFLSFEESASLGVWLATVVQVLYPVMKLPLPSPHILANSGPALLVYGGSSATGTIAIQVAKLSGCRVYATCSAANNDLVMSRGAEKWFDYNQLDFVEQIEAAGLSITHIVDCIGTEESGIACSKILALAGGHYHSIRVPCPESFKERRPEDTALATTALGYTMFGERFEFPGVAEYPAEPAMEEFAKKWVLVAEELVKTGKVQPHPLDIRGGGLEGLLQGLQEMRTQAPRGKKIVYSREWGLIEADAGLPIESVTEKVVCLPVAINAVDRSTFT</sequence>
<dbReference type="InterPro" id="IPR013149">
    <property type="entry name" value="ADH-like_C"/>
</dbReference>
<dbReference type="PANTHER" id="PTHR45348">
    <property type="entry name" value="HYPOTHETICAL OXIDOREDUCTASE (EUROFUNG)"/>
    <property type="match status" value="1"/>
</dbReference>